<sequence>MRLHYSSIMTIQIYKENPLDSPYSYFSTEPSVTNSDENDPGDNYIGDVPEFVDAISNITVPIGREARLTCIVRNLGVFKVAWMRIEDQTILTIHDHIITRNYRIGLSHSELRVWNLIINDAQEEDRGGYMCQINTVPMLYQIGFLDVVVPPRILTAETSVDVMRRENSNATLTCRARGYPLPRITWRREDGKPIEYGNWQEKKDQGIQPLSYSLLKRSCLLQSIIK</sequence>
<dbReference type="STRING" id="32264.T1KVB6"/>
<dbReference type="PROSITE" id="PS50835">
    <property type="entry name" value="IG_LIKE"/>
    <property type="match status" value="2"/>
</dbReference>
<proteinExistence type="predicted"/>
<organism evidence="6 7">
    <name type="scientific">Tetranychus urticae</name>
    <name type="common">Two-spotted spider mite</name>
    <dbReference type="NCBI Taxonomy" id="32264"/>
    <lineage>
        <taxon>Eukaryota</taxon>
        <taxon>Metazoa</taxon>
        <taxon>Ecdysozoa</taxon>
        <taxon>Arthropoda</taxon>
        <taxon>Chelicerata</taxon>
        <taxon>Arachnida</taxon>
        <taxon>Acari</taxon>
        <taxon>Acariformes</taxon>
        <taxon>Trombidiformes</taxon>
        <taxon>Prostigmata</taxon>
        <taxon>Eleutherengona</taxon>
        <taxon>Raphignathae</taxon>
        <taxon>Tetranychoidea</taxon>
        <taxon>Tetranychidae</taxon>
        <taxon>Tetranychus</taxon>
    </lineage>
</organism>
<evidence type="ECO:0000313" key="7">
    <source>
        <dbReference type="Proteomes" id="UP000015104"/>
    </source>
</evidence>
<dbReference type="Proteomes" id="UP000015104">
    <property type="component" value="Unassembled WGS sequence"/>
</dbReference>
<dbReference type="SUPFAM" id="SSF48726">
    <property type="entry name" value="Immunoglobulin"/>
    <property type="match status" value="2"/>
</dbReference>
<keyword evidence="4" id="KW-0393">Immunoglobulin domain</keyword>
<evidence type="ECO:0000256" key="3">
    <source>
        <dbReference type="ARBA" id="ARBA00023157"/>
    </source>
</evidence>
<dbReference type="SMART" id="SM00409">
    <property type="entry name" value="IG"/>
    <property type="match status" value="1"/>
</dbReference>
<evidence type="ECO:0000256" key="1">
    <source>
        <dbReference type="ARBA" id="ARBA00022729"/>
    </source>
</evidence>
<dbReference type="EMBL" id="CAEY01000607">
    <property type="status" value="NOT_ANNOTATED_CDS"/>
    <property type="molecule type" value="Genomic_DNA"/>
</dbReference>
<dbReference type="GO" id="GO:0043005">
    <property type="term" value="C:neuron projection"/>
    <property type="evidence" value="ECO:0007669"/>
    <property type="project" value="TreeGrafter"/>
</dbReference>
<dbReference type="InterPro" id="IPR013151">
    <property type="entry name" value="Immunoglobulin_dom"/>
</dbReference>
<name>T1KVB6_TETUR</name>
<dbReference type="AlphaFoldDB" id="T1KVB6"/>
<dbReference type="InterPro" id="IPR003599">
    <property type="entry name" value="Ig_sub"/>
</dbReference>
<dbReference type="EnsemblMetazoa" id="tetur23g00030.1">
    <property type="protein sequence ID" value="tetur23g00030.1"/>
    <property type="gene ID" value="tetur23g00030"/>
</dbReference>
<evidence type="ECO:0000256" key="4">
    <source>
        <dbReference type="ARBA" id="ARBA00023319"/>
    </source>
</evidence>
<keyword evidence="7" id="KW-1185">Reference proteome</keyword>
<dbReference type="Pfam" id="PF13927">
    <property type="entry name" value="Ig_3"/>
    <property type="match status" value="1"/>
</dbReference>
<dbReference type="InterPro" id="IPR013783">
    <property type="entry name" value="Ig-like_fold"/>
</dbReference>
<dbReference type="Pfam" id="PF00047">
    <property type="entry name" value="ig"/>
    <property type="match status" value="1"/>
</dbReference>
<dbReference type="InterPro" id="IPR003598">
    <property type="entry name" value="Ig_sub2"/>
</dbReference>
<dbReference type="PANTHER" id="PTHR12231:SF253">
    <property type="entry name" value="DPR-INTERACTING PROTEIN ETA, ISOFORM B-RELATED"/>
    <property type="match status" value="1"/>
</dbReference>
<accession>T1KVB6</accession>
<dbReference type="HOGENOM" id="CLU_1226218_0_0_1"/>
<keyword evidence="2" id="KW-0677">Repeat</keyword>
<keyword evidence="3" id="KW-1015">Disulfide bond</keyword>
<dbReference type="SMART" id="SM00408">
    <property type="entry name" value="IGc2"/>
    <property type="match status" value="2"/>
</dbReference>
<evidence type="ECO:0000259" key="5">
    <source>
        <dbReference type="PROSITE" id="PS50835"/>
    </source>
</evidence>
<dbReference type="Gene3D" id="2.60.40.10">
    <property type="entry name" value="Immunoglobulins"/>
    <property type="match status" value="2"/>
</dbReference>
<dbReference type="PANTHER" id="PTHR12231">
    <property type="entry name" value="CTX-RELATED TYPE I TRANSMEMBRANE PROTEIN"/>
    <property type="match status" value="1"/>
</dbReference>
<dbReference type="InterPro" id="IPR036179">
    <property type="entry name" value="Ig-like_dom_sf"/>
</dbReference>
<keyword evidence="1" id="KW-0732">Signal</keyword>
<dbReference type="InterPro" id="IPR051170">
    <property type="entry name" value="Neural/epithelial_adhesion"/>
</dbReference>
<protein>
    <recommendedName>
        <fullName evidence="5">Ig-like domain-containing protein</fullName>
    </recommendedName>
</protein>
<evidence type="ECO:0000256" key="2">
    <source>
        <dbReference type="ARBA" id="ARBA00022737"/>
    </source>
</evidence>
<dbReference type="InterPro" id="IPR007110">
    <property type="entry name" value="Ig-like_dom"/>
</dbReference>
<reference evidence="7" key="1">
    <citation type="submission" date="2011-08" db="EMBL/GenBank/DDBJ databases">
        <authorList>
            <person name="Rombauts S."/>
        </authorList>
    </citation>
    <scope>NUCLEOTIDE SEQUENCE</scope>
    <source>
        <strain evidence="7">London</strain>
    </source>
</reference>
<evidence type="ECO:0000313" key="6">
    <source>
        <dbReference type="EnsemblMetazoa" id="tetur23g00030.1"/>
    </source>
</evidence>
<reference evidence="6" key="2">
    <citation type="submission" date="2015-06" db="UniProtKB">
        <authorList>
            <consortium name="EnsemblMetazoa"/>
        </authorList>
    </citation>
    <scope>IDENTIFICATION</scope>
</reference>
<feature type="domain" description="Ig-like" evidence="5">
    <location>
        <begin position="49"/>
        <end position="134"/>
    </location>
</feature>
<dbReference type="EMBL" id="CAEY01000608">
    <property type="status" value="NOT_ANNOTATED_CDS"/>
    <property type="molecule type" value="Genomic_DNA"/>
</dbReference>
<dbReference type="eggNOG" id="KOG3510">
    <property type="taxonomic scope" value="Eukaryota"/>
</dbReference>
<feature type="domain" description="Ig-like" evidence="5">
    <location>
        <begin position="151"/>
        <end position="226"/>
    </location>
</feature>